<sequence>MKFGKVLKTTSETLFPELTDLFLRYKELKKQLKEIPPAGQGNASSDASGATANSFESSTGENGEHLMPNLSPEEQLFINTLNEDLQRFNSFFIEKEEDAVIRLQTLSDEVMASTNLESGNADDLHSLKARLIDFHGEMVLLLHWSLLNYAAVVKILKKHDKRTGVLLRSPYIGNVLQQPFSSTTVMSRLVKRAEELVEYTTARAPVAVTSNPSNVEDEALAPALPDNTAATGLSLNHGNVSVHNASDTDIATEGQMKHEFVHTSSDTSDNLSSDNSDVDASLDNSQQLNPSGARDYFNGIPNPLLPHAGGYVRNAAVETLSTLAALGANGVNVDGSLVSSDIPAEIAGIVAAAAAGHVALLESDMRVPRTGPRLRHSSSSLSLSPQGSGQAALPAIGNALVHKRGEVEVGKRGGGQTADEADGGGSELSAKGAGDGVAEGLNASRECGKASARVSLGMVERERGAQEKKVETDGEKEGEREEGKEREREREEEKRPKKEETSQEASCSLSVLEAAREGVDNISNSNSSSSSSSNRSDPNDNGNSKCAIMMMHGNWGMTKDACSAPLLEDEGRREREKHGNVVGTSSSGDSNITSISGSSNSGNNHNRNNVCVSHSNGNACEGNNGDGDPPPRPPPPPPHYVNCTCNSSPGSNSNNNNSNTASGPSSGSGSGSGSGSQRSGACLAEAIILNRTMQALETWRYLSCTATTPSTVLPGIGGTSHGLGGVGGGGGAGVQGHSPENSMPGSLLFNFGSDDSDDDAEEVALKREKKRRIAAEKQGKGIGYEGEKEEEKRREAKRVRLDDGEEAVEDLGVTGGGGGGGGRELKREKQMIEA</sequence>
<feature type="region of interest" description="Disordered" evidence="1">
    <location>
        <begin position="770"/>
        <end position="834"/>
    </location>
</feature>
<name>A0A7S0V5U9_9CHLO</name>
<dbReference type="InterPro" id="IPR031142">
    <property type="entry name" value="SPX_prot"/>
</dbReference>
<reference evidence="3" key="1">
    <citation type="submission" date="2021-01" db="EMBL/GenBank/DDBJ databases">
        <authorList>
            <person name="Corre E."/>
            <person name="Pelletier E."/>
            <person name="Niang G."/>
            <person name="Scheremetjew M."/>
            <person name="Finn R."/>
            <person name="Kale V."/>
            <person name="Holt S."/>
            <person name="Cochrane G."/>
            <person name="Meng A."/>
            <person name="Brown T."/>
            <person name="Cohen L."/>
        </authorList>
    </citation>
    <scope>NUCLEOTIDE SEQUENCE</scope>
    <source>
        <strain evidence="3">SAG 63-3</strain>
    </source>
</reference>
<feature type="compositionally biased region" description="Low complexity" evidence="1">
    <location>
        <begin position="263"/>
        <end position="285"/>
    </location>
</feature>
<feature type="compositionally biased region" description="Gly residues" evidence="1">
    <location>
        <begin position="813"/>
        <end position="822"/>
    </location>
</feature>
<feature type="region of interest" description="Disordered" evidence="1">
    <location>
        <begin position="458"/>
        <end position="547"/>
    </location>
</feature>
<dbReference type="AlphaFoldDB" id="A0A7S0V5U9"/>
<accession>A0A7S0V5U9</accession>
<feature type="region of interest" description="Disordered" evidence="1">
    <location>
        <begin position="369"/>
        <end position="391"/>
    </location>
</feature>
<dbReference type="Pfam" id="PF03105">
    <property type="entry name" value="SPX"/>
    <property type="match status" value="1"/>
</dbReference>
<feature type="compositionally biased region" description="Basic and acidic residues" evidence="1">
    <location>
        <begin position="569"/>
        <end position="579"/>
    </location>
</feature>
<dbReference type="PROSITE" id="PS51382">
    <property type="entry name" value="SPX"/>
    <property type="match status" value="1"/>
</dbReference>
<protein>
    <recommendedName>
        <fullName evidence="2">SPX domain-containing protein</fullName>
    </recommendedName>
</protein>
<dbReference type="PANTHER" id="PTHR45978:SF7">
    <property type="entry name" value="SPX DOMAIN-CONTAINING PROTEIN 4"/>
    <property type="match status" value="1"/>
</dbReference>
<proteinExistence type="predicted"/>
<feature type="compositionally biased region" description="Low complexity" evidence="1">
    <location>
        <begin position="646"/>
        <end position="665"/>
    </location>
</feature>
<evidence type="ECO:0000256" key="1">
    <source>
        <dbReference type="SAM" id="MobiDB-lite"/>
    </source>
</evidence>
<feature type="region of interest" description="Disordered" evidence="1">
    <location>
        <begin position="35"/>
        <end position="68"/>
    </location>
</feature>
<feature type="compositionally biased region" description="Low complexity" evidence="1">
    <location>
        <begin position="377"/>
        <end position="390"/>
    </location>
</feature>
<feature type="compositionally biased region" description="Low complexity" evidence="1">
    <location>
        <begin position="583"/>
        <end position="616"/>
    </location>
</feature>
<feature type="compositionally biased region" description="Polar residues" evidence="1">
    <location>
        <begin position="41"/>
        <end position="61"/>
    </location>
</feature>
<dbReference type="CDD" id="cd14481">
    <property type="entry name" value="SPX_AtSPX1_like"/>
    <property type="match status" value="1"/>
</dbReference>
<feature type="region of interest" description="Disordered" evidence="1">
    <location>
        <begin position="407"/>
        <end position="438"/>
    </location>
</feature>
<feature type="compositionally biased region" description="Basic and acidic residues" evidence="1">
    <location>
        <begin position="459"/>
        <end position="501"/>
    </location>
</feature>
<dbReference type="EMBL" id="HBFM01020688">
    <property type="protein sequence ID" value="CAD8778081.1"/>
    <property type="molecule type" value="Transcribed_RNA"/>
</dbReference>
<gene>
    <name evidence="3" type="ORF">PPAR00522_LOCUS13460</name>
</gene>
<dbReference type="GO" id="GO:0016036">
    <property type="term" value="P:cellular response to phosphate starvation"/>
    <property type="evidence" value="ECO:0007669"/>
    <property type="project" value="InterPro"/>
</dbReference>
<evidence type="ECO:0000259" key="2">
    <source>
        <dbReference type="PROSITE" id="PS51382"/>
    </source>
</evidence>
<feature type="region of interest" description="Disordered" evidence="1">
    <location>
        <begin position="261"/>
        <end position="294"/>
    </location>
</feature>
<dbReference type="InterPro" id="IPR004331">
    <property type="entry name" value="SPX_dom"/>
</dbReference>
<feature type="region of interest" description="Disordered" evidence="1">
    <location>
        <begin position="568"/>
        <end position="678"/>
    </location>
</feature>
<feature type="compositionally biased region" description="Low complexity" evidence="1">
    <location>
        <begin position="520"/>
        <end position="544"/>
    </location>
</feature>
<feature type="compositionally biased region" description="Basic and acidic residues" evidence="1">
    <location>
        <begin position="823"/>
        <end position="834"/>
    </location>
</feature>
<feature type="domain" description="SPX" evidence="2">
    <location>
        <begin position="1"/>
        <end position="173"/>
    </location>
</feature>
<feature type="compositionally biased region" description="Pro residues" evidence="1">
    <location>
        <begin position="628"/>
        <end position="639"/>
    </location>
</feature>
<dbReference type="PANTHER" id="PTHR45978">
    <property type="entry name" value="SPX DOMAIN-CONTAINING PROTEIN 3"/>
    <property type="match status" value="1"/>
</dbReference>
<evidence type="ECO:0000313" key="3">
    <source>
        <dbReference type="EMBL" id="CAD8778081.1"/>
    </source>
</evidence>
<feature type="compositionally biased region" description="Basic and acidic residues" evidence="1">
    <location>
        <begin position="773"/>
        <end position="802"/>
    </location>
</feature>
<organism evidence="3">
    <name type="scientific">Polytomella parva</name>
    <dbReference type="NCBI Taxonomy" id="51329"/>
    <lineage>
        <taxon>Eukaryota</taxon>
        <taxon>Viridiplantae</taxon>
        <taxon>Chlorophyta</taxon>
        <taxon>core chlorophytes</taxon>
        <taxon>Chlorophyceae</taxon>
        <taxon>CS clade</taxon>
        <taxon>Chlamydomonadales</taxon>
        <taxon>Chlamydomonadaceae</taxon>
        <taxon>Polytomella</taxon>
    </lineage>
</organism>